<feature type="compositionally biased region" description="Low complexity" evidence="4">
    <location>
        <begin position="878"/>
        <end position="889"/>
    </location>
</feature>
<dbReference type="InterPro" id="IPR009240">
    <property type="entry name" value="APC_15aa_rpt"/>
</dbReference>
<dbReference type="GO" id="GO:0007389">
    <property type="term" value="P:pattern specification process"/>
    <property type="evidence" value="ECO:0007669"/>
    <property type="project" value="TreeGrafter"/>
</dbReference>
<evidence type="ECO:0000256" key="4">
    <source>
        <dbReference type="SAM" id="MobiDB-lite"/>
    </source>
</evidence>
<feature type="compositionally biased region" description="Polar residues" evidence="4">
    <location>
        <begin position="2810"/>
        <end position="2823"/>
    </location>
</feature>
<sequence length="2955" mass="327275">MNRDYYRVMFSSRNSNRSSVMDSHDILDNDTEFNANQFKLYDDFTTDIRFNFNSLRNFHEVVRNEVRRRGDPNDSGVDVENGNPLDDATTSNDRDLLENEVMVDPWSSMDSSNSPLTDSGPSASDDCTPSTSSEPNSGPLDTSSPISPDTRRFPDPKDAKSKYSKHLTPKFKDKARTRDLTLDLDNLENDPLSRRPHFLDDDYHLPSKSNIECRIPKPHFLDHSPSPDEFDERSDITNPNFLEDEVEGDDNQVQKKAGALPKKSMKPQSSSYSNQEDRPHRTNYRSTLHYGLENAARSSERDKRASQLYRGTWPGERDVWTSHDSSSVRSFSSNGSDSTRPSSNLENKMECVCSLISLLSLSPENNADLSGPLLDMSRSVESCIAMRQAGCIPLLVQLIHSKVARETRDRAAKALRNIIHTQTDDKAGRREARVWRLLEQVREYCYVLEDIVEARNEGKEAIEDDVTKHPSQSVAALMKLSFDEEHRHVVCQFGGLQALAALVSGDQAAHGSRTDDNTCLTMRKYAGMTLTNLTFGDGNNKSLLCSFKDFMLALVEQLESPNDDMRQVTAAVLRNLSWRADTNSKQVLREVGAVKGLTKAAMTCQKEATLKSVLSALWNLTAHCSMNKVALCSVDGALGFLVDMLSYNSPTKTLAIIENAGGIMRNVSSHIAVREDYRQILRERNCLSVLLQHLKSPSLTVVSNSCGTLWNLSARCPQDQQFLWDHGAVPMLRSLIHSKHKMIAMGSSAALKNLLNSKPGKTHIISLDTTVRSMNLPALPTLGARKQKALEQELDQNLAETCDNIEPATSPTTSNREEKNLFTATERQIAMNLERHRMTSSSPLMGTLTSQISLSHSAHLASYLSCSNTLLKGALVTRSSGSSSTNVNRSESKDSVTSTHSDSVFERGVRPGKVPVPTPRNKDLMKMDTGSDTFKSTKSLTKEAGYIRYSGQPPIPPPRSTEMRTNYTESGYDVDQDSCDQPIDFSRKYPETKTESEPVEKPKTESKKYSKKDSPSTFGDYQETDLDQPTDYSLRYAEHQSENGSDISEPPAPSVHEDTIKHFATEGTPYETPIIFSTATSMSDLRIIGKDGKPKTSSVKEHPEAMTHSDEKDTCSIEDPPRHDNDVAISTPPPVSIPEPVVEKRGVFDTKFSSGMISPEKPVNYCDEGTPGYFSRVSSLSSLGEPTEEDSLAKRNAQASINVEPSPQEQSTSSSGKDKEGLKAVTFATEPVSIAQETSGAASARTSSPQRFIEDTPLMFSRSSSLGSLPECSQQDDQGSVVSEVSRLTSGCISPSEIPDSPGQSVPLSPRARHAPVPRDEHTPPPVEPRNISVFEERTSQFVVEHTPAQFSANTSLSSLTINDEPKLPLLLEDISREDNPELDVSPPGNETMNSEILDESPPAEEPSSDAIGDHIKAERESYHSAEGAAFAHSSSDDASDADLLHACIERGIAQVVKNKGPPSDVSSINKYPMRDDVYRSLPPYLRSSTETVMMSHDFVRNVRDSSPRQSPPPLPPKVRHPEAPPRPPPLEDHHFEGRRHESRQLEKTHRDKPKLPATQSLARNDSLSSLSLDSFGSTDREIFEETVKAGLSSVNPRAKFTLESNKGKTHSVERRPESTKYSRNHKSLDRSDKISHRGPKVRDPEFERNLASGAYNIKSTNKVKKLEQEFANLNVRSPYSYHGEGSGHFSRFRGQSRFYDDGPPSLPARIDDHRRLDRSNSLSSLSNDSIGSTDKEVFERCVRIGMTKPQTKKKDDAKLRVRSDDRLEVRESRRRRKDKPHQGALDKMVGEEYSKDRAILEEVIARGAGEVKNAKANETGTQSKNVPAPFAVLAAADARANIARDMESDDSAIGNAETIDDSKSINDQTNASVEITLNSQPLSILDRSNELPTVDSGNTTLDSDCNEMDHSNEYLAPKSGNITVESERDELNRSNESYADVLDGTWSDDEDKPKEFDSGTLTRKKKHKLEWTDIKCTDSQINFEDVSKKDNDTWNENTCPDDVTFPTISGSVHMVSSLRSEIVDAAMALPDLLEKSDIPNIFSKPDLTDKLDGLGDSDDGKLDDRMLENIPEPSFTSLVDDGEQKFDSILSLAIEKEAARLAAQLKNSHYALENSVTSLTSIDLDNVKPPSNLGSLLSLSASGHWDESSAQTSKKSQKTRKKSLPVALMVKRALSNSAHQGSSEHLDSIPLSFLDNVKPPSEMENIDMDGSMISVSSIVSEVAEAKDNKTPIVFDFKQPVQDFPLCTTFTHVFHDLDKVNPPSLFDEMAESTLELEPTTAHEVYDDCVSNTLNVIPDIPSGSENCTPLPSDISSVESTPKRQRDSKYLTPKEKRSASKYRYQTYTITDTVSHNDVILKVESEEFMTWTKSESDRSDDYVTATSEPKSKRRVSAKQRRQEDRARYQTQTVNIHNILTSSQETSTSKDQPYPHIESLKQRLAAKKTLKQKRMEDAERFRTRTLSEDIPPSPTFVTKDANFENVETTTGYDSLSSNELNHQQLNDDRQSDDVFRDVDSGNNEDDFELNSTQLKTYTQSFRNYLPVIESPAAVDMCVVNNLKNIEMTASYRRNLQSDKNQNPSSSDFASYEGDSNSEDKVHSESDSETPSSRPKPKIIKPERRDESLDSNESGEKDHEAPKAVRGRKKAMYVSPYRRNAPSPKKTITPVKTPPKTVTPKIASSTAKAQTSAKTPSRTPAIKATISPKKTAPNKSPSKIAQKPITIPPVASKPLPLERQGTFTKEDSSVPAKDLPIPEKKAVGSTRPTSSPTKVVNTSPSRLPQFSRTRPTTSKTTKPKQSTAPKRSSEPIMKNSPSNHSLQSNDSGKTIILARGSRQGSTSSVNSISSSSKTKDVESKIANLWKKVEQTKKLPAKSDKKVYIESDKTETPKLIRSSTFEGQPAAHVSTATKQKSAIGIRVSQIPALRPKAVAKTTTSPATNKKPTRGFLRKGSGQMTS</sequence>
<feature type="compositionally biased region" description="Polar residues" evidence="4">
    <location>
        <begin position="2302"/>
        <end position="2318"/>
    </location>
</feature>
<evidence type="ECO:0000313" key="6">
    <source>
        <dbReference type="Proteomes" id="UP000838878"/>
    </source>
</evidence>
<feature type="compositionally biased region" description="Polar residues" evidence="4">
    <location>
        <begin position="108"/>
        <end position="147"/>
    </location>
</feature>
<feature type="compositionally biased region" description="Low complexity" evidence="4">
    <location>
        <begin position="1566"/>
        <end position="1575"/>
    </location>
</feature>
<evidence type="ECO:0000313" key="5">
    <source>
        <dbReference type="EMBL" id="CAH0724019.1"/>
    </source>
</evidence>
<dbReference type="PROSITE" id="PS50176">
    <property type="entry name" value="ARM_REPEAT"/>
    <property type="match status" value="1"/>
</dbReference>
<feature type="compositionally biased region" description="Low complexity" evidence="4">
    <location>
        <begin position="322"/>
        <end position="338"/>
    </location>
</feature>
<comment type="similarity">
    <text evidence="1">Belongs to the adenomatous polyposis coli (APC) family.</text>
</comment>
<feature type="repeat" description="ARM" evidence="3">
    <location>
        <begin position="390"/>
        <end position="418"/>
    </location>
</feature>
<accession>A0A8J9YAY7</accession>
<protein>
    <recommendedName>
        <fullName evidence="7">Adenomatous polyposis coli protein</fullName>
    </recommendedName>
</protein>
<dbReference type="Proteomes" id="UP000838878">
    <property type="component" value="Chromosome 4"/>
</dbReference>
<feature type="compositionally biased region" description="Low complexity" evidence="4">
    <location>
        <begin position="1720"/>
        <end position="1730"/>
    </location>
</feature>
<feature type="compositionally biased region" description="Basic and acidic residues" evidence="4">
    <location>
        <begin position="149"/>
        <end position="161"/>
    </location>
</feature>
<dbReference type="GO" id="GO:0090090">
    <property type="term" value="P:negative regulation of canonical Wnt signaling pathway"/>
    <property type="evidence" value="ECO:0007669"/>
    <property type="project" value="TreeGrafter"/>
</dbReference>
<gene>
    <name evidence="5" type="ORF">BINO364_LOCUS9780</name>
</gene>
<dbReference type="PANTHER" id="PTHR12607:SF12">
    <property type="entry name" value="APC-LIKE, ISOFORM A-RELATED"/>
    <property type="match status" value="1"/>
</dbReference>
<feature type="compositionally biased region" description="Basic and acidic residues" evidence="4">
    <location>
        <begin position="1520"/>
        <end position="1550"/>
    </location>
</feature>
<feature type="region of interest" description="Disordered" evidence="4">
    <location>
        <begin position="1175"/>
        <end position="1332"/>
    </location>
</feature>
<dbReference type="Pfam" id="PF18797">
    <property type="entry name" value="APC_rep"/>
    <property type="match status" value="1"/>
</dbReference>
<dbReference type="Gene3D" id="1.25.10.10">
    <property type="entry name" value="Leucine-rich Repeat Variant"/>
    <property type="match status" value="1"/>
</dbReference>
<feature type="compositionally biased region" description="Polar residues" evidence="4">
    <location>
        <begin position="2571"/>
        <end position="2584"/>
    </location>
</feature>
<dbReference type="FunFam" id="1.25.10.10:FF:000305">
    <property type="entry name" value="Adenomatous polyposis coli"/>
    <property type="match status" value="1"/>
</dbReference>
<feature type="region of interest" description="Disordered" evidence="4">
    <location>
        <begin position="2499"/>
        <end position="2523"/>
    </location>
</feature>
<feature type="region of interest" description="Disordered" evidence="4">
    <location>
        <begin position="1749"/>
        <end position="1786"/>
    </location>
</feature>
<dbReference type="Pfam" id="PF00514">
    <property type="entry name" value="Arm"/>
    <property type="match status" value="1"/>
</dbReference>
<feature type="region of interest" description="Disordered" evidence="4">
    <location>
        <begin position="1377"/>
        <end position="1439"/>
    </location>
</feature>
<dbReference type="InterPro" id="IPR011989">
    <property type="entry name" value="ARM-like"/>
</dbReference>
<feature type="compositionally biased region" description="Low complexity" evidence="4">
    <location>
        <begin position="2836"/>
        <end position="2847"/>
    </location>
</feature>
<feature type="region of interest" description="Disordered" evidence="4">
    <location>
        <begin position="67"/>
        <end position="172"/>
    </location>
</feature>
<dbReference type="InterPro" id="IPR016024">
    <property type="entry name" value="ARM-type_fold"/>
</dbReference>
<dbReference type="Pfam" id="PF05972">
    <property type="entry name" value="APC_15aa"/>
    <property type="match status" value="1"/>
</dbReference>
<dbReference type="GO" id="GO:0007026">
    <property type="term" value="P:negative regulation of microtubule depolymerization"/>
    <property type="evidence" value="ECO:0007669"/>
    <property type="project" value="TreeGrafter"/>
</dbReference>
<dbReference type="GO" id="GO:0001708">
    <property type="term" value="P:cell fate specification"/>
    <property type="evidence" value="ECO:0007669"/>
    <property type="project" value="TreeGrafter"/>
</dbReference>
<feature type="region of interest" description="Disordered" evidence="4">
    <location>
        <begin position="1594"/>
        <end position="1649"/>
    </location>
</feature>
<dbReference type="EMBL" id="OV170224">
    <property type="protein sequence ID" value="CAH0724019.1"/>
    <property type="molecule type" value="Genomic_DNA"/>
</dbReference>
<feature type="compositionally biased region" description="Basic and acidic residues" evidence="4">
    <location>
        <begin position="1088"/>
        <end position="1126"/>
    </location>
</feature>
<feature type="region of interest" description="Disordered" evidence="4">
    <location>
        <begin position="2368"/>
        <end position="2406"/>
    </location>
</feature>
<feature type="compositionally biased region" description="Polar residues" evidence="4">
    <location>
        <begin position="1235"/>
        <end position="1250"/>
    </location>
</feature>
<feature type="compositionally biased region" description="Low complexity" evidence="4">
    <location>
        <begin position="1204"/>
        <end position="1215"/>
    </location>
</feature>
<feature type="compositionally biased region" description="Polar residues" evidence="4">
    <location>
        <begin position="930"/>
        <end position="939"/>
    </location>
</feature>
<evidence type="ECO:0000256" key="2">
    <source>
        <dbReference type="ARBA" id="ARBA00022687"/>
    </source>
</evidence>
<feature type="region of interest" description="Disordered" evidence="4">
    <location>
        <begin position="878"/>
        <end position="1030"/>
    </location>
</feature>
<dbReference type="GO" id="GO:0008013">
    <property type="term" value="F:beta-catenin binding"/>
    <property type="evidence" value="ECO:0007669"/>
    <property type="project" value="InterPro"/>
</dbReference>
<feature type="compositionally biased region" description="Basic and acidic residues" evidence="4">
    <location>
        <begin position="2319"/>
        <end position="2335"/>
    </location>
</feature>
<dbReference type="Pfam" id="PF05923">
    <property type="entry name" value="APC_r"/>
    <property type="match status" value="4"/>
</dbReference>
<dbReference type="GO" id="GO:0016477">
    <property type="term" value="P:cell migration"/>
    <property type="evidence" value="ECO:0007669"/>
    <property type="project" value="TreeGrafter"/>
</dbReference>
<feature type="compositionally biased region" description="Basic and acidic residues" evidence="4">
    <location>
        <begin position="2501"/>
        <end position="2515"/>
    </location>
</feature>
<feature type="compositionally biased region" description="Polar residues" evidence="4">
    <location>
        <begin position="2930"/>
        <end position="2939"/>
    </location>
</feature>
<evidence type="ECO:0000256" key="1">
    <source>
        <dbReference type="ARBA" id="ARBA00009051"/>
    </source>
</evidence>
<organism evidence="5 6">
    <name type="scientific">Brenthis ino</name>
    <name type="common">lesser marbled fritillary</name>
    <dbReference type="NCBI Taxonomy" id="405034"/>
    <lineage>
        <taxon>Eukaryota</taxon>
        <taxon>Metazoa</taxon>
        <taxon>Ecdysozoa</taxon>
        <taxon>Arthropoda</taxon>
        <taxon>Hexapoda</taxon>
        <taxon>Insecta</taxon>
        <taxon>Pterygota</taxon>
        <taxon>Neoptera</taxon>
        <taxon>Endopterygota</taxon>
        <taxon>Lepidoptera</taxon>
        <taxon>Glossata</taxon>
        <taxon>Ditrysia</taxon>
        <taxon>Papilionoidea</taxon>
        <taxon>Nymphalidae</taxon>
        <taxon>Heliconiinae</taxon>
        <taxon>Argynnini</taxon>
        <taxon>Brenthis</taxon>
    </lineage>
</organism>
<feature type="compositionally biased region" description="Basic and acidic residues" evidence="4">
    <location>
        <begin position="1611"/>
        <end position="1649"/>
    </location>
</feature>
<feature type="compositionally biased region" description="Basic and acidic residues" evidence="4">
    <location>
        <begin position="1412"/>
        <end position="1424"/>
    </location>
</feature>
<proteinExistence type="inferred from homology"/>
<reference evidence="5" key="1">
    <citation type="submission" date="2021-12" db="EMBL/GenBank/DDBJ databases">
        <authorList>
            <person name="Martin H S."/>
        </authorList>
    </citation>
    <scope>NUCLEOTIDE SEQUENCE</scope>
</reference>
<keyword evidence="2" id="KW-0879">Wnt signaling pathway</keyword>
<dbReference type="InterPro" id="IPR000225">
    <property type="entry name" value="Armadillo"/>
</dbReference>
<feature type="region of interest" description="Disordered" evidence="4">
    <location>
        <begin position="2300"/>
        <end position="2335"/>
    </location>
</feature>
<feature type="compositionally biased region" description="Basic and acidic residues" evidence="4">
    <location>
        <begin position="1710"/>
        <end position="1719"/>
    </location>
</feature>
<feature type="region of interest" description="Disordered" evidence="4">
    <location>
        <begin position="1503"/>
        <end position="1576"/>
    </location>
</feature>
<dbReference type="InterPro" id="IPR009223">
    <property type="entry name" value="APC_rpt"/>
</dbReference>
<feature type="compositionally biased region" description="Polar residues" evidence="4">
    <location>
        <begin position="1261"/>
        <end position="1293"/>
    </location>
</feature>
<dbReference type="GO" id="GO:0016055">
    <property type="term" value="P:Wnt signaling pathway"/>
    <property type="evidence" value="ECO:0007669"/>
    <property type="project" value="UniProtKB-KW"/>
</dbReference>
<dbReference type="InterPro" id="IPR026818">
    <property type="entry name" value="Apc_fam"/>
</dbReference>
<dbReference type="InterPro" id="IPR041257">
    <property type="entry name" value="APC_rep"/>
</dbReference>
<dbReference type="GO" id="GO:0016342">
    <property type="term" value="C:catenin complex"/>
    <property type="evidence" value="ECO:0007669"/>
    <property type="project" value="TreeGrafter"/>
</dbReference>
<feature type="region of interest" description="Disordered" evidence="4">
    <location>
        <begin position="216"/>
        <end position="344"/>
    </location>
</feature>
<feature type="compositionally biased region" description="Low complexity" evidence="4">
    <location>
        <begin position="2659"/>
        <end position="2690"/>
    </location>
</feature>
<feature type="region of interest" description="Disordered" evidence="4">
    <location>
        <begin position="1088"/>
        <end position="1142"/>
    </location>
</feature>
<dbReference type="SMART" id="SM00185">
    <property type="entry name" value="ARM"/>
    <property type="match status" value="7"/>
</dbReference>
<dbReference type="GO" id="GO:0007399">
    <property type="term" value="P:nervous system development"/>
    <property type="evidence" value="ECO:0007669"/>
    <property type="project" value="TreeGrafter"/>
</dbReference>
<name>A0A8J9YAY7_9NEOP</name>
<dbReference type="GO" id="GO:0005881">
    <property type="term" value="C:cytoplasmic microtubule"/>
    <property type="evidence" value="ECO:0007669"/>
    <property type="project" value="TreeGrafter"/>
</dbReference>
<feature type="compositionally biased region" description="Basic and acidic residues" evidence="4">
    <location>
        <begin position="1753"/>
        <end position="1772"/>
    </location>
</feature>
<feature type="region of interest" description="Disordered" evidence="4">
    <location>
        <begin position="2571"/>
        <end position="2853"/>
    </location>
</feature>
<feature type="non-terminal residue" evidence="5">
    <location>
        <position position="2955"/>
    </location>
</feature>
<keyword evidence="6" id="KW-1185">Reference proteome</keyword>
<feature type="compositionally biased region" description="Low complexity" evidence="4">
    <location>
        <begin position="2782"/>
        <end position="2801"/>
    </location>
</feature>
<feature type="compositionally biased region" description="Polar residues" evidence="4">
    <location>
        <begin position="2761"/>
        <end position="2781"/>
    </location>
</feature>
<dbReference type="SUPFAM" id="SSF48371">
    <property type="entry name" value="ARM repeat"/>
    <property type="match status" value="1"/>
</dbReference>
<dbReference type="GO" id="GO:0030877">
    <property type="term" value="C:beta-catenin destruction complex"/>
    <property type="evidence" value="ECO:0007669"/>
    <property type="project" value="TreeGrafter"/>
</dbReference>
<feature type="compositionally biased region" description="Basic and acidic residues" evidence="4">
    <location>
        <begin position="985"/>
        <end position="1014"/>
    </location>
</feature>
<feature type="compositionally biased region" description="Basic and acidic residues" evidence="4">
    <location>
        <begin position="2615"/>
        <end position="2638"/>
    </location>
</feature>
<evidence type="ECO:0000256" key="3">
    <source>
        <dbReference type="PROSITE-ProRule" id="PRU00259"/>
    </source>
</evidence>
<dbReference type="OrthoDB" id="5918429at2759"/>
<dbReference type="PANTHER" id="PTHR12607">
    <property type="entry name" value="ADENOMATOUS POLYPOSIS COLI PROTEIN FAMILY"/>
    <property type="match status" value="1"/>
</dbReference>
<evidence type="ECO:0008006" key="7">
    <source>
        <dbReference type="Google" id="ProtNLM"/>
    </source>
</evidence>
<feature type="region of interest" description="Disordered" evidence="4">
    <location>
        <begin position="1695"/>
        <end position="1731"/>
    </location>
</feature>
<dbReference type="GO" id="GO:0008017">
    <property type="term" value="F:microtubule binding"/>
    <property type="evidence" value="ECO:0007669"/>
    <property type="project" value="TreeGrafter"/>
</dbReference>
<feature type="region of interest" description="Disordered" evidence="4">
    <location>
        <begin position="2925"/>
        <end position="2955"/>
    </location>
</feature>